<name>A0A1D3D0J7_9EIME</name>
<accession>A0A1D3D0J7</accession>
<dbReference type="VEuPathDB" id="ToxoDB:cyc_06655"/>
<dbReference type="AlphaFoldDB" id="A0A1D3D0J7"/>
<evidence type="ECO:0000313" key="2">
    <source>
        <dbReference type="EMBL" id="OEH76983.1"/>
    </source>
</evidence>
<keyword evidence="3" id="KW-1185">Reference proteome</keyword>
<proteinExistence type="predicted"/>
<reference evidence="2 3" key="1">
    <citation type="journal article" date="2016" name="BMC Genomics">
        <title>Comparative genomics reveals Cyclospora cayetanensis possesses coccidia-like metabolism and invasion components but unique surface antigens.</title>
        <authorList>
            <person name="Liu S."/>
            <person name="Wang L."/>
            <person name="Zheng H."/>
            <person name="Xu Z."/>
            <person name="Roellig D.M."/>
            <person name="Li N."/>
            <person name="Frace M.A."/>
            <person name="Tang K."/>
            <person name="Arrowood M.J."/>
            <person name="Moss D.M."/>
            <person name="Zhang L."/>
            <person name="Feng Y."/>
            <person name="Xiao L."/>
        </authorList>
    </citation>
    <scope>NUCLEOTIDE SEQUENCE [LARGE SCALE GENOMIC DNA]</scope>
    <source>
        <strain evidence="2 3">CHN_HEN01</strain>
    </source>
</reference>
<sequence>MEQPRSASPSSKFPRGPPVQHAEGKVTRLPIRAQGGSVFLFKLQLHRWWFGKYWQPPGVQGTGVLEGTVETRSHAMGVYSGDQPGFHSSQNLDALGADLERDALLVQEQLLSQLYLSRNEIAALQDTLDAAEKDLGGLCFQQQQAAATIEVQQQHADLRRTRKVALTLLQQKREAARRQQLSRLGLQAYKALQARSTTRSDTPKDSVWMPVAIAAATAAAKLDPPAAHQALLQLLEAVKKAAFTENGQEQPSQQHLQLLQVSLSPAATSRLTLTEGADSAAPAAEATELNTPPSADTAAADAFLLVSTPLQEEMALRDLLTFSHSANSRSNSRSCITEPLHHRQQEMEASAEAVRQLLLLFVVAAADLKEALAQRLLLELKTLLLQLKGSVSAKTSTPLAPATATDSAEPPAAPAELLMAAETEWLVALGRVVRPLLTSQTGTEAAEGVFVETLIRPIVSAAAVAAAGAVCGAKQPLTPSNQHLQQLLSQLPKQLSTNDEAVVRLRIQLFSPCACNLFVGCLDGLLPAGSLQQRALLQSECLSTAAAAFDLRLWGQLQAGEIAASFSLLLTRQPLAPSPKRLPGIVNECLRLSSTAELFSTANLLFGYEDSRDLMTSKSSPATVAATPPQQNVSAAMLASAPLPKDPRTLLFSRPLLPSSLKLFAELLRQLLRVLRESAAEHASRAAAAAASYHLQEGVPGDARGGISTSSSFLETALLLASICADVEELAAQLAAPKEWTCDSASGTASPVAATTGASQGSSTGPSQLPPIIRAISLLLEEAAAAPGVCQVRMQRIREDVYWRFNHLRTEAEEATRVVEDLLVGLLATQCALPLAALRALPAKFRLVVRQPYGFHFEEGACKSALASLWRSLVLRTSICMPLFVSL</sequence>
<evidence type="ECO:0000256" key="1">
    <source>
        <dbReference type="SAM" id="MobiDB-lite"/>
    </source>
</evidence>
<evidence type="ECO:0000313" key="3">
    <source>
        <dbReference type="Proteomes" id="UP000095192"/>
    </source>
</evidence>
<gene>
    <name evidence="2" type="ORF">cyc_06655</name>
</gene>
<protein>
    <submittedName>
        <fullName evidence="2">Uncharacterized protein</fullName>
    </submittedName>
</protein>
<feature type="compositionally biased region" description="Polar residues" evidence="1">
    <location>
        <begin position="1"/>
        <end position="11"/>
    </location>
</feature>
<dbReference type="Proteomes" id="UP000095192">
    <property type="component" value="Unassembled WGS sequence"/>
</dbReference>
<comment type="caution">
    <text evidence="2">The sequence shown here is derived from an EMBL/GenBank/DDBJ whole genome shotgun (WGS) entry which is preliminary data.</text>
</comment>
<feature type="region of interest" description="Disordered" evidence="1">
    <location>
        <begin position="274"/>
        <end position="294"/>
    </location>
</feature>
<dbReference type="InParanoid" id="A0A1D3D0J7"/>
<dbReference type="EMBL" id="JROU02001254">
    <property type="protein sequence ID" value="OEH76983.1"/>
    <property type="molecule type" value="Genomic_DNA"/>
</dbReference>
<feature type="region of interest" description="Disordered" evidence="1">
    <location>
        <begin position="1"/>
        <end position="25"/>
    </location>
</feature>
<organism evidence="2 3">
    <name type="scientific">Cyclospora cayetanensis</name>
    <dbReference type="NCBI Taxonomy" id="88456"/>
    <lineage>
        <taxon>Eukaryota</taxon>
        <taxon>Sar</taxon>
        <taxon>Alveolata</taxon>
        <taxon>Apicomplexa</taxon>
        <taxon>Conoidasida</taxon>
        <taxon>Coccidia</taxon>
        <taxon>Eucoccidiorida</taxon>
        <taxon>Eimeriorina</taxon>
        <taxon>Eimeriidae</taxon>
        <taxon>Cyclospora</taxon>
    </lineage>
</organism>
<dbReference type="VEuPathDB" id="ToxoDB:LOC34622770"/>